<sequence>MPKRIVKLEAGYNCRDLGGYVSQDGRTVKWGRLYRSGSLSHLTKADQAELARRKIVVDCDLRSRHEQDNFPDKLWPGAKLVDAHFYSESGDEEEEAEAAWEKYSGKLPKLSYLAMVYQQNLVAPRTGLVMRKIFKEMLTLEDDEALIYHCSMGKDRTGMVSVIVLMALGLEDREILRDYLLSREYSRDWDEADENDRLGQQIAKMNQTQVSQTAFYGITETIRQTWGGFDRYFASLGFGQGDLDRLRDKFLE</sequence>
<reference evidence="3 4" key="2">
    <citation type="submission" date="2021-12" db="EMBL/GenBank/DDBJ databases">
        <title>Antimicrobial susceptibility of Lactobacillus delbrueckii subsp. lactis obtained from milk products and other habitats.</title>
        <authorList>
            <person name="Shani N."/>
        </authorList>
    </citation>
    <scope>NUCLEOTIDE SEQUENCE [LARGE SCALE GENOMIC DNA]</scope>
    <source>
        <strain evidence="3 4">FAM 21755</strain>
    </source>
</reference>
<dbReference type="OrthoDB" id="1188001at2"/>
<reference evidence="2" key="1">
    <citation type="submission" date="2018-07" db="EMBL/GenBank/DDBJ databases">
        <authorList>
            <person name="Somerville V."/>
        </authorList>
    </citation>
    <scope>NUCLEOTIDE SEQUENCE</scope>
    <source>
        <strain evidence="2">NWC_2_2</strain>
    </source>
</reference>
<proteinExistence type="predicted"/>
<dbReference type="Gene3D" id="3.90.190.10">
    <property type="entry name" value="Protein tyrosine phosphatase superfamily"/>
    <property type="match status" value="1"/>
</dbReference>
<dbReference type="Proteomes" id="UP001200334">
    <property type="component" value="Unassembled WGS sequence"/>
</dbReference>
<name>A0A061CLH9_LACDL</name>
<gene>
    <name evidence="2" type="ORF">DQL93_00775</name>
    <name evidence="3" type="ORF">LOB85_05780</name>
</gene>
<dbReference type="PROSITE" id="PS50056">
    <property type="entry name" value="TYR_PHOSPHATASE_2"/>
    <property type="match status" value="1"/>
</dbReference>
<evidence type="ECO:0000259" key="1">
    <source>
        <dbReference type="PROSITE" id="PS50056"/>
    </source>
</evidence>
<accession>A0A061CLH9</accession>
<dbReference type="InterPro" id="IPR029021">
    <property type="entry name" value="Prot-tyrosine_phosphatase-like"/>
</dbReference>
<dbReference type="RefSeq" id="WP_016396136.1">
    <property type="nucleotide sequence ID" value="NZ_BJLO01000039.1"/>
</dbReference>
<dbReference type="SUPFAM" id="SSF52799">
    <property type="entry name" value="(Phosphotyrosine protein) phosphatases II"/>
    <property type="match status" value="1"/>
</dbReference>
<evidence type="ECO:0000313" key="4">
    <source>
        <dbReference type="Proteomes" id="UP001200334"/>
    </source>
</evidence>
<feature type="domain" description="Tyrosine specific protein phosphatases" evidence="1">
    <location>
        <begin position="131"/>
        <end position="183"/>
    </location>
</feature>
<evidence type="ECO:0000313" key="2">
    <source>
        <dbReference type="EMBL" id="AZA15345.1"/>
    </source>
</evidence>
<dbReference type="EMBL" id="CP031023">
    <property type="protein sequence ID" value="AZA15345.1"/>
    <property type="molecule type" value="Genomic_DNA"/>
</dbReference>
<protein>
    <submittedName>
        <fullName evidence="2">Protein-tyrosine-phosphatase</fullName>
    </submittedName>
    <submittedName>
        <fullName evidence="3">Tyrosine-protein phosphatase</fullName>
    </submittedName>
</protein>
<dbReference type="InterPro" id="IPR000387">
    <property type="entry name" value="Tyr_Pase_dom"/>
</dbReference>
<evidence type="ECO:0000313" key="3">
    <source>
        <dbReference type="EMBL" id="MCD5563622.1"/>
    </source>
</evidence>
<organism evidence="2">
    <name type="scientific">Lactobacillus delbrueckii subsp. lactis</name>
    <dbReference type="NCBI Taxonomy" id="29397"/>
    <lineage>
        <taxon>Bacteria</taxon>
        <taxon>Bacillati</taxon>
        <taxon>Bacillota</taxon>
        <taxon>Bacilli</taxon>
        <taxon>Lactobacillales</taxon>
        <taxon>Lactobacillaceae</taxon>
        <taxon>Lactobacillus</taxon>
    </lineage>
</organism>
<dbReference type="GO" id="GO:0004721">
    <property type="term" value="F:phosphoprotein phosphatase activity"/>
    <property type="evidence" value="ECO:0007669"/>
    <property type="project" value="InterPro"/>
</dbReference>
<dbReference type="InterPro" id="IPR026893">
    <property type="entry name" value="Tyr/Ser_Pase_IphP-type"/>
</dbReference>
<dbReference type="EMBL" id="JAJNUY010000021">
    <property type="protein sequence ID" value="MCD5563622.1"/>
    <property type="molecule type" value="Genomic_DNA"/>
</dbReference>
<dbReference type="AlphaFoldDB" id="A0A061CLH9"/>
<dbReference type="Pfam" id="PF13350">
    <property type="entry name" value="Y_phosphatase3"/>
    <property type="match status" value="1"/>
</dbReference>